<dbReference type="GO" id="GO:0007189">
    <property type="term" value="P:adenylate cyclase-activating G protein-coupled receptor signaling pathway"/>
    <property type="evidence" value="ECO:0007669"/>
    <property type="project" value="TreeGrafter"/>
</dbReference>
<dbReference type="GO" id="GO:0004930">
    <property type="term" value="F:G protein-coupled receptor activity"/>
    <property type="evidence" value="ECO:0007669"/>
    <property type="project" value="UniProtKB-KW"/>
</dbReference>
<feature type="compositionally biased region" description="Low complexity" evidence="17">
    <location>
        <begin position="750"/>
        <end position="760"/>
    </location>
</feature>
<comment type="caution">
    <text evidence="21">The sequence shown here is derived from an EMBL/GenBank/DDBJ whole genome shotgun (WGS) entry which is preliminary data.</text>
</comment>
<feature type="transmembrane region" description="Helical" evidence="18">
    <location>
        <begin position="1512"/>
        <end position="1534"/>
    </location>
</feature>
<comment type="subcellular location">
    <subcellularLocation>
        <location evidence="1">Apical cell membrane</location>
        <topology evidence="1">Multi-pass membrane protein</topology>
    </subcellularLocation>
</comment>
<evidence type="ECO:0000256" key="11">
    <source>
        <dbReference type="ARBA" id="ARBA00023170"/>
    </source>
</evidence>
<comment type="subunit">
    <text evidence="16">Heterodimer of 2 chains generated by proteolytic processing; the large extracellular N-terminal fragment and the membrane-bound C-terminal fragment predominantly remain associated and non-covalently linked. Interacts with CFTR.</text>
</comment>
<name>A0A484C135_PERFV</name>
<keyword evidence="3" id="KW-1003">Cell membrane</keyword>
<feature type="transmembrane region" description="Helical" evidence="18">
    <location>
        <begin position="1484"/>
        <end position="1506"/>
    </location>
</feature>
<feature type="compositionally biased region" description="Polar residues" evidence="17">
    <location>
        <begin position="761"/>
        <end position="819"/>
    </location>
</feature>
<evidence type="ECO:0000256" key="17">
    <source>
        <dbReference type="SAM" id="MobiDB-lite"/>
    </source>
</evidence>
<keyword evidence="13" id="KW-0807">Transducer</keyword>
<dbReference type="Pfam" id="PF00002">
    <property type="entry name" value="7tm_2"/>
    <property type="match status" value="1"/>
</dbReference>
<feature type="compositionally biased region" description="Polar residues" evidence="17">
    <location>
        <begin position="314"/>
        <end position="335"/>
    </location>
</feature>
<dbReference type="Pfam" id="PF01825">
    <property type="entry name" value="GPS"/>
    <property type="match status" value="1"/>
</dbReference>
<dbReference type="PROSITE" id="PS50221">
    <property type="entry name" value="GAIN_B"/>
    <property type="match status" value="1"/>
</dbReference>
<accession>A0A484C135</accession>
<evidence type="ECO:0000256" key="14">
    <source>
        <dbReference type="ARBA" id="ARBA00069918"/>
    </source>
</evidence>
<dbReference type="SUPFAM" id="SSF49899">
    <property type="entry name" value="Concanavalin A-like lectins/glucanases"/>
    <property type="match status" value="1"/>
</dbReference>
<dbReference type="InterPro" id="IPR000832">
    <property type="entry name" value="GPCR_2_secretin-like"/>
</dbReference>
<dbReference type="FunFam" id="1.20.1070.10:FF:000043">
    <property type="entry name" value="adhesion G-protein coupled receptor G2 isoform X1"/>
    <property type="match status" value="1"/>
</dbReference>
<feature type="compositionally biased region" description="Low complexity" evidence="17">
    <location>
        <begin position="254"/>
        <end position="270"/>
    </location>
</feature>
<evidence type="ECO:0000256" key="13">
    <source>
        <dbReference type="ARBA" id="ARBA00023224"/>
    </source>
</evidence>
<evidence type="ECO:0000313" key="21">
    <source>
        <dbReference type="EMBL" id="TDG97500.1"/>
    </source>
</evidence>
<dbReference type="Gene3D" id="1.20.1070.10">
    <property type="entry name" value="Rhodopsin 7-helix transmembrane proteins"/>
    <property type="match status" value="1"/>
</dbReference>
<dbReference type="Gene3D" id="2.60.220.50">
    <property type="match status" value="1"/>
</dbReference>
<evidence type="ECO:0000256" key="4">
    <source>
        <dbReference type="ARBA" id="ARBA00022553"/>
    </source>
</evidence>
<dbReference type="Pfam" id="PF26574">
    <property type="entry name" value="GAIN_ADGRG2"/>
    <property type="match status" value="1"/>
</dbReference>
<dbReference type="SUPFAM" id="SSF81321">
    <property type="entry name" value="Family A G protein-coupled receptor-like"/>
    <property type="match status" value="1"/>
</dbReference>
<evidence type="ECO:0000256" key="3">
    <source>
        <dbReference type="ARBA" id="ARBA00022475"/>
    </source>
</evidence>
<keyword evidence="4" id="KW-0597">Phosphoprotein</keyword>
<feature type="transmembrane region" description="Helical" evidence="18">
    <location>
        <begin position="1281"/>
        <end position="1303"/>
    </location>
</feature>
<dbReference type="GO" id="GO:0007166">
    <property type="term" value="P:cell surface receptor signaling pathway"/>
    <property type="evidence" value="ECO:0007669"/>
    <property type="project" value="InterPro"/>
</dbReference>
<keyword evidence="8" id="KW-0297">G-protein coupled receptor</keyword>
<feature type="transmembrane region" description="Helical" evidence="18">
    <location>
        <begin position="1338"/>
        <end position="1365"/>
    </location>
</feature>
<dbReference type="InterPro" id="IPR013320">
    <property type="entry name" value="ConA-like_dom_sf"/>
</dbReference>
<dbReference type="EMBL" id="SCKG01000022">
    <property type="protein sequence ID" value="TDG97500.1"/>
    <property type="molecule type" value="Genomic_DNA"/>
</dbReference>
<feature type="domain" description="G-protein coupled receptors family 2 profile 2" evidence="20">
    <location>
        <begin position="1279"/>
        <end position="1535"/>
    </location>
</feature>
<keyword evidence="5 18" id="KW-0812">Transmembrane</keyword>
<dbReference type="STRING" id="8167.A0A484C135"/>
<evidence type="ECO:0000313" key="22">
    <source>
        <dbReference type="Proteomes" id="UP000295070"/>
    </source>
</evidence>
<dbReference type="InterPro" id="IPR000203">
    <property type="entry name" value="GPS"/>
</dbReference>
<dbReference type="InterPro" id="IPR017983">
    <property type="entry name" value="GPCR_2_secretin-like_CS"/>
</dbReference>
<evidence type="ECO:0000256" key="6">
    <source>
        <dbReference type="ARBA" id="ARBA00022729"/>
    </source>
</evidence>
<keyword evidence="7 18" id="KW-1133">Transmembrane helix</keyword>
<dbReference type="PANTHER" id="PTHR12011">
    <property type="entry name" value="ADHESION G-PROTEIN COUPLED RECEPTOR"/>
    <property type="match status" value="1"/>
</dbReference>
<evidence type="ECO:0000256" key="16">
    <source>
        <dbReference type="ARBA" id="ARBA00093560"/>
    </source>
</evidence>
<dbReference type="InterPro" id="IPR058857">
    <property type="entry name" value="GAIN_ADGRG2/6"/>
</dbReference>
<evidence type="ECO:0000256" key="12">
    <source>
        <dbReference type="ARBA" id="ARBA00023180"/>
    </source>
</evidence>
<keyword evidence="6" id="KW-0732">Signal</keyword>
<feature type="compositionally biased region" description="Polar residues" evidence="17">
    <location>
        <begin position="271"/>
        <end position="307"/>
    </location>
</feature>
<dbReference type="GO" id="GO:0016324">
    <property type="term" value="C:apical plasma membrane"/>
    <property type="evidence" value="ECO:0007669"/>
    <property type="project" value="UniProtKB-SubCell"/>
</dbReference>
<dbReference type="InterPro" id="IPR057244">
    <property type="entry name" value="GAIN_B"/>
</dbReference>
<evidence type="ECO:0000259" key="20">
    <source>
        <dbReference type="PROSITE" id="PS50261"/>
    </source>
</evidence>
<dbReference type="PRINTS" id="PR00249">
    <property type="entry name" value="GPCRSECRETIN"/>
</dbReference>
<dbReference type="Proteomes" id="UP000295070">
    <property type="component" value="Chromosome 22"/>
</dbReference>
<protein>
    <recommendedName>
        <fullName evidence="14">Adhesion G-protein coupled receptor G2</fullName>
    </recommendedName>
    <alternativeName>
        <fullName evidence="15">G-protein coupled receptor 64</fullName>
    </alternativeName>
</protein>
<keyword evidence="11" id="KW-0675">Receptor</keyword>
<evidence type="ECO:0000259" key="19">
    <source>
        <dbReference type="PROSITE" id="PS50221"/>
    </source>
</evidence>
<evidence type="ECO:0000256" key="15">
    <source>
        <dbReference type="ARBA" id="ARBA00083924"/>
    </source>
</evidence>
<dbReference type="PROSITE" id="PS50261">
    <property type="entry name" value="G_PROTEIN_RECEP_F2_4"/>
    <property type="match status" value="1"/>
</dbReference>
<feature type="compositionally biased region" description="Low complexity" evidence="17">
    <location>
        <begin position="977"/>
        <end position="999"/>
    </location>
</feature>
<dbReference type="SMART" id="SM00303">
    <property type="entry name" value="GPS"/>
    <property type="match status" value="1"/>
</dbReference>
<evidence type="ECO:0000256" key="7">
    <source>
        <dbReference type="ARBA" id="ARBA00022989"/>
    </source>
</evidence>
<comment type="similarity">
    <text evidence="2">Belongs to the G-protein coupled receptor 2 family. Adhesion G-protein coupled receptor (ADGR) subfamily.</text>
</comment>
<proteinExistence type="inferred from homology"/>
<dbReference type="InterPro" id="IPR046338">
    <property type="entry name" value="GAIN_dom_sf"/>
</dbReference>
<evidence type="ECO:0000256" key="10">
    <source>
        <dbReference type="ARBA" id="ARBA00023157"/>
    </source>
</evidence>
<feature type="compositionally biased region" description="Low complexity" evidence="17">
    <location>
        <begin position="825"/>
        <end position="836"/>
    </location>
</feature>
<keyword evidence="22" id="KW-1185">Reference proteome</keyword>
<dbReference type="PANTHER" id="PTHR12011:SF264">
    <property type="entry name" value="ADHESION G-PROTEIN COUPLED RECEPTOR G2"/>
    <property type="match status" value="1"/>
</dbReference>
<feature type="transmembrane region" description="Helical" evidence="18">
    <location>
        <begin position="1385"/>
        <end position="1407"/>
    </location>
</feature>
<dbReference type="FunFam" id="2.60.220.50:FF:000003">
    <property type="entry name" value="adhesion G-protein coupled receptor G2 isoform X2"/>
    <property type="match status" value="1"/>
</dbReference>
<feature type="transmembrane region" description="Helical" evidence="18">
    <location>
        <begin position="1315"/>
        <end position="1332"/>
    </location>
</feature>
<feature type="transmembrane region" description="Helical" evidence="18">
    <location>
        <begin position="1435"/>
        <end position="1463"/>
    </location>
</feature>
<dbReference type="PROSITE" id="PS00650">
    <property type="entry name" value="G_PROTEIN_RECEP_F2_2"/>
    <property type="match status" value="1"/>
</dbReference>
<evidence type="ECO:0000256" key="8">
    <source>
        <dbReference type="ARBA" id="ARBA00023040"/>
    </source>
</evidence>
<evidence type="ECO:0000256" key="2">
    <source>
        <dbReference type="ARBA" id="ARBA00007343"/>
    </source>
</evidence>
<keyword evidence="9 18" id="KW-0472">Membrane</keyword>
<reference evidence="21 22" key="1">
    <citation type="submission" date="2019-01" db="EMBL/GenBank/DDBJ databases">
        <title>A chromosome-scale genome assembly of the yellow perch, Perca flavescens.</title>
        <authorList>
            <person name="Feron R."/>
            <person name="Morvezen R."/>
            <person name="Bestin A."/>
            <person name="Haffray P."/>
            <person name="Klopp C."/>
            <person name="Zahm M."/>
            <person name="Cabau C."/>
            <person name="Roques C."/>
            <person name="Donnadieu C."/>
            <person name="Bouchez O."/>
            <person name="Christie M."/>
            <person name="Larson W."/>
            <person name="Guiguen Y."/>
        </authorList>
    </citation>
    <scope>NUCLEOTIDE SEQUENCE [LARGE SCALE GENOMIC DNA]</scope>
    <source>
        <strain evidence="21">YP-PL-M2</strain>
        <tissue evidence="21">Blood</tissue>
    </source>
</reference>
<gene>
    <name evidence="21" type="ORF">EPR50_G00226760</name>
</gene>
<evidence type="ECO:0000256" key="18">
    <source>
        <dbReference type="SAM" id="Phobius"/>
    </source>
</evidence>
<feature type="region of interest" description="Disordered" evidence="17">
    <location>
        <begin position="246"/>
        <end position="335"/>
    </location>
</feature>
<feature type="region of interest" description="Disordered" evidence="17">
    <location>
        <begin position="977"/>
        <end position="1003"/>
    </location>
</feature>
<feature type="domain" description="GAIN-B" evidence="19">
    <location>
        <begin position="1109"/>
        <end position="1269"/>
    </location>
</feature>
<feature type="region of interest" description="Disordered" evidence="17">
    <location>
        <begin position="742"/>
        <end position="836"/>
    </location>
</feature>
<sequence length="1626" mass="175838">MLLKSIRRMDGLCFEGRWRWTHHFLLVIWLSLMTATPPKALGYFLGDTKAVLNGCEDHWTLQGRATMPLPLQMTLCVDIRVVVPGAWVAFSYSSVLTPGPELGLEGDDEALYGWLLRVRHRFPMQLSPTHWHRVCLRRDVSRNSFSLEVDGKMVAERTVFARAIPPNGSLFLGCQPRDRPPGIVLGQVELYLFRMWADLGNHGLCEDGTVIGWNAQSWGLTSPRAAQRDPKLLCVDGRQLRRGARAYRSISDEVPSTRTTSSSVIPTPVTHMSNQTSKATVSTPRGSTTVNSNQTETPSVTPASANHSTEKKPSNFQNSSVTPSTNGIPLSIPTPVNQTTASNAALPFAAVPESAASSAYQRSASIQTSLITSLLVNQTTPGRTLRLGSPLVNCDISQLCSNTSAYFWMSISVEAQGNNKTEQDVLKLVSNAFSCQSNAAQVVTGVKDFCQGDRQLQAVQVNCSAKSNIRQTTCNVLLQLSHAVSACELQRAGVSALQQAGDQQIQATIIGDVERVGQDVCGDVEPSSGKFLRCTSTSSLEEICRANNHSKLTCSLIDPNSNAAPQPNKSCSSQAPRFCDCTAFCNSASQFFAMRINIISASFNVNALKVLLSGLSAARTCNTMSGSVCQDISKLYQRAHLECHGTPQRLYSCMVILEMSGPVNGCALNILLQQVINNSSGITRETPLTGMVVCGPPGSAVSTLLTSNLTWVASDLLTSDVCQPDPTLLKCEANESLAVLLTDSCPPEPSTTKQSTTQPSNLINSTTTPKALTPSGTNSTAAENTPTKTATDNVTTAPIRESQQNTTAPYKNTTMSTTVEQDDGTPNNATTTTKNSTADNVTSVFDNTTIPTVAPLNNQTGNYTTGGVTHTVSTTSKDNNFTTAATVVSIVVNVNQTAGISFNLSSTASSLTADFNLTTKGPEVNLTTTATNASLEAANSTTTTTTVHGTLPAQINTTTATVTSSYSTTTLQTTTISNTTTKKPGSTSTTIAETTTSQTAREEQANELLNQTQDVSQLNSSQVAQLVRKLEKLMDCPTVSQAVGQKLVNIISNLMEADSLALSASANSLVHLVDDLGLKLVVTGDSEILSSGSLVLAVRTVDGTNFPTTSVDIFNTDNVQLRALSRSRSKRSGSALGSVFLPSSLTTGLSPEQQKQANRVQFTFYTKTALFQDAALDNKTLVSPVLAASVTNLSISNLSENIQFTIRNINPVSENYTASCAFWDFTRNGGGGGWGSAGCFVVNSTQEETTCSCNHLTSFAILLDLSREGKIDRKQAQILTFITYIGCGISAIFLALTLLTYLLFEKLLRDIPAKILVQLCLSLLLLNLVFLLDGWLALYPVVGLCISTAFFLHYFLLTSFTWAGLEALHMYLSIVRVFTPYLSRYMLKFSLIGWGLPLLVVITVISVDKNNYGLVTYGKYTDGTSDDFCWLRNDIAFYVGVVAYFLLIFALCLLVFIVVMVQLSRIKKQNPQNQPPNRGVMTDLRSITGLIILLGLTWGFSLFAWGPLYLPFVYLFTIFNSLQGFLVFVFHCAVKENVRRQWRTYLCCGSLRLAENSDWSRMATQNNRNMSATTANTSAPHFTSRSSSVISNVTNSSGSVFWDSGIYDGSNSDAHLNEIHRLNLSP</sequence>
<evidence type="ECO:0000256" key="1">
    <source>
        <dbReference type="ARBA" id="ARBA00004424"/>
    </source>
</evidence>
<organism evidence="21 22">
    <name type="scientific">Perca flavescens</name>
    <name type="common">American yellow perch</name>
    <name type="synonym">Morone flavescens</name>
    <dbReference type="NCBI Taxonomy" id="8167"/>
    <lineage>
        <taxon>Eukaryota</taxon>
        <taxon>Metazoa</taxon>
        <taxon>Chordata</taxon>
        <taxon>Craniata</taxon>
        <taxon>Vertebrata</taxon>
        <taxon>Euteleostomi</taxon>
        <taxon>Actinopterygii</taxon>
        <taxon>Neopterygii</taxon>
        <taxon>Teleostei</taxon>
        <taxon>Neoteleostei</taxon>
        <taxon>Acanthomorphata</taxon>
        <taxon>Eupercaria</taxon>
        <taxon>Perciformes</taxon>
        <taxon>Percoidei</taxon>
        <taxon>Percidae</taxon>
        <taxon>Percinae</taxon>
        <taxon>Perca</taxon>
    </lineage>
</organism>
<evidence type="ECO:0000256" key="9">
    <source>
        <dbReference type="ARBA" id="ARBA00023136"/>
    </source>
</evidence>
<keyword evidence="10" id="KW-1015">Disulfide bond</keyword>
<keyword evidence="12" id="KW-0325">Glycoprotein</keyword>
<dbReference type="InterPro" id="IPR017981">
    <property type="entry name" value="GPCR_2-like_7TM"/>
</dbReference>
<evidence type="ECO:0000256" key="5">
    <source>
        <dbReference type="ARBA" id="ARBA00022692"/>
    </source>
</evidence>